<dbReference type="Pfam" id="PF12697">
    <property type="entry name" value="Abhydrolase_6"/>
    <property type="match status" value="1"/>
</dbReference>
<dbReference type="InterPro" id="IPR029058">
    <property type="entry name" value="AB_hydrolase_fold"/>
</dbReference>
<feature type="domain" description="AB hydrolase-1" evidence="1">
    <location>
        <begin position="19"/>
        <end position="223"/>
    </location>
</feature>
<dbReference type="GO" id="GO:0003824">
    <property type="term" value="F:catalytic activity"/>
    <property type="evidence" value="ECO:0007669"/>
    <property type="project" value="UniProtKB-ARBA"/>
</dbReference>
<evidence type="ECO:0000313" key="3">
    <source>
        <dbReference type="Proteomes" id="UP000612899"/>
    </source>
</evidence>
<dbReference type="InterPro" id="IPR000073">
    <property type="entry name" value="AB_hydrolase_1"/>
</dbReference>
<dbReference type="RefSeq" id="WP_203914829.1">
    <property type="nucleotide sequence ID" value="NZ_BONY01000119.1"/>
</dbReference>
<keyword evidence="3" id="KW-1185">Reference proteome</keyword>
<protein>
    <submittedName>
        <fullName evidence="2">Oxidoreductase</fullName>
    </submittedName>
</protein>
<dbReference type="Proteomes" id="UP000612899">
    <property type="component" value="Unassembled WGS sequence"/>
</dbReference>
<evidence type="ECO:0000313" key="2">
    <source>
        <dbReference type="EMBL" id="GIH11109.1"/>
    </source>
</evidence>
<proteinExistence type="predicted"/>
<gene>
    <name evidence="2" type="ORF">Rhe02_91760</name>
</gene>
<accession>A0A8J3VL38</accession>
<reference evidence="2" key="1">
    <citation type="submission" date="2021-01" db="EMBL/GenBank/DDBJ databases">
        <title>Whole genome shotgun sequence of Rhizocola hellebori NBRC 109834.</title>
        <authorList>
            <person name="Komaki H."/>
            <person name="Tamura T."/>
        </authorList>
    </citation>
    <scope>NUCLEOTIDE SEQUENCE</scope>
    <source>
        <strain evidence="2">NBRC 109834</strain>
    </source>
</reference>
<comment type="caution">
    <text evidence="2">The sequence shown here is derived from an EMBL/GenBank/DDBJ whole genome shotgun (WGS) entry which is preliminary data.</text>
</comment>
<dbReference type="Gene3D" id="3.40.50.1820">
    <property type="entry name" value="alpha/beta hydrolase"/>
    <property type="match status" value="1"/>
</dbReference>
<evidence type="ECO:0000259" key="1">
    <source>
        <dbReference type="Pfam" id="PF12697"/>
    </source>
</evidence>
<sequence>MERVTVGLWYQVMGEGEPVVLLHGALVDSRVFDGNLVALAQNFRLYRPELRGHGHTADVAGPLSPSVMAKDVIAFLETVVQRRAHLVGYSAGAVVAMMVAGQRPDLIDRLVLVSGAFHRDGWLLPPASPADIPKELYDAYGEVSPHGVHHFPVIIDKIAASSADEPALTAADLAAITCRTLVMAGDDDVASLEHLLDLYRALPVAELAIVPGASHCLIMEKPELCTGLVADFLMTEPVTTFMPLRRS</sequence>
<dbReference type="InterPro" id="IPR050266">
    <property type="entry name" value="AB_hydrolase_sf"/>
</dbReference>
<name>A0A8J3VL38_9ACTN</name>
<organism evidence="2 3">
    <name type="scientific">Rhizocola hellebori</name>
    <dbReference type="NCBI Taxonomy" id="1392758"/>
    <lineage>
        <taxon>Bacteria</taxon>
        <taxon>Bacillati</taxon>
        <taxon>Actinomycetota</taxon>
        <taxon>Actinomycetes</taxon>
        <taxon>Micromonosporales</taxon>
        <taxon>Micromonosporaceae</taxon>
        <taxon>Rhizocola</taxon>
    </lineage>
</organism>
<dbReference type="EMBL" id="BONY01000119">
    <property type="protein sequence ID" value="GIH11109.1"/>
    <property type="molecule type" value="Genomic_DNA"/>
</dbReference>
<dbReference type="AlphaFoldDB" id="A0A8J3VL38"/>
<dbReference type="SUPFAM" id="SSF53474">
    <property type="entry name" value="alpha/beta-Hydrolases"/>
    <property type="match status" value="1"/>
</dbReference>
<dbReference type="PANTHER" id="PTHR43798">
    <property type="entry name" value="MONOACYLGLYCEROL LIPASE"/>
    <property type="match status" value="1"/>
</dbReference>